<evidence type="ECO:0000256" key="2">
    <source>
        <dbReference type="ARBA" id="ARBA00008973"/>
    </source>
</evidence>
<dbReference type="AlphaFoldDB" id="C0XUW2"/>
<dbReference type="PANTHER" id="PTHR30429">
    <property type="entry name" value="D-METHIONINE-BINDING LIPOPROTEIN METQ"/>
    <property type="match status" value="1"/>
</dbReference>
<evidence type="ECO:0000256" key="1">
    <source>
        <dbReference type="ARBA" id="ARBA00004635"/>
    </source>
</evidence>
<protein>
    <submittedName>
        <fullName evidence="7">NLPA lipoprotein</fullName>
    </submittedName>
</protein>
<dbReference type="PANTHER" id="PTHR30429:SF3">
    <property type="entry name" value="LIPOPROTEIN"/>
    <property type="match status" value="1"/>
</dbReference>
<evidence type="ECO:0000256" key="6">
    <source>
        <dbReference type="ARBA" id="ARBA00023288"/>
    </source>
</evidence>
<name>C0XUW2_CORLD</name>
<dbReference type="EMBL" id="ACHJ01000169">
    <property type="protein sequence ID" value="EEI15978.1"/>
    <property type="molecule type" value="Genomic_DNA"/>
</dbReference>
<dbReference type="Proteomes" id="UP000006196">
    <property type="component" value="Unassembled WGS sequence"/>
</dbReference>
<keyword evidence="8" id="KW-1185">Reference proteome</keyword>
<dbReference type="InterPro" id="IPR004872">
    <property type="entry name" value="Lipoprotein_NlpA"/>
</dbReference>
<dbReference type="STRING" id="525263.HMPREF0298_2232"/>
<accession>C0XUW2</accession>
<evidence type="ECO:0000256" key="5">
    <source>
        <dbReference type="ARBA" id="ARBA00023139"/>
    </source>
</evidence>
<dbReference type="SUPFAM" id="SSF53850">
    <property type="entry name" value="Periplasmic binding protein-like II"/>
    <property type="match status" value="1"/>
</dbReference>
<organism evidence="7 8">
    <name type="scientific">Corynebacterium lipophiloflavum (strain ATCC 700352 / DSM 44291 / CCUG 37336 / JCM 10383 / DMMZ 1944)</name>
    <dbReference type="NCBI Taxonomy" id="525263"/>
    <lineage>
        <taxon>Bacteria</taxon>
        <taxon>Bacillati</taxon>
        <taxon>Actinomycetota</taxon>
        <taxon>Actinomycetes</taxon>
        <taxon>Mycobacteriales</taxon>
        <taxon>Corynebacteriaceae</taxon>
        <taxon>Corynebacterium</taxon>
    </lineage>
</organism>
<gene>
    <name evidence="7" type="ORF">HMPREF0298_2232</name>
</gene>
<keyword evidence="4" id="KW-0472">Membrane</keyword>
<dbReference type="HOGENOM" id="CLU_067080_1_1_11"/>
<reference evidence="7" key="1">
    <citation type="submission" date="2009-01" db="EMBL/GenBank/DDBJ databases">
        <authorList>
            <person name="Qin X."/>
            <person name="Bachman B."/>
            <person name="Battles P."/>
            <person name="Bell A."/>
            <person name="Bess C."/>
            <person name="Bickham C."/>
            <person name="Chaboub L."/>
            <person name="Chen D."/>
            <person name="Coyle M."/>
            <person name="Deiros D.R."/>
            <person name="Dinh H."/>
            <person name="Forbes L."/>
            <person name="Fowler G."/>
            <person name="Francisco L."/>
            <person name="Fu Q."/>
            <person name="Gubbala S."/>
            <person name="Hale W."/>
            <person name="Han Y."/>
            <person name="Hemphill L."/>
            <person name="Highlander S.K."/>
            <person name="Hirani K."/>
            <person name="Hogues M."/>
            <person name="Jackson L."/>
            <person name="Jakkamsetti A."/>
            <person name="Javaid M."/>
            <person name="Jiang H."/>
            <person name="Korchina V."/>
            <person name="Kovar C."/>
            <person name="Lara F."/>
            <person name="Lee S."/>
            <person name="Mata R."/>
            <person name="Mathew T."/>
            <person name="Moen C."/>
            <person name="Morales K."/>
            <person name="Munidasa M."/>
            <person name="Nazareth L."/>
            <person name="Ngo R."/>
            <person name="Nguyen L."/>
            <person name="Okwuonu G."/>
            <person name="Ongeri F."/>
            <person name="Patil S."/>
            <person name="Petrosino J."/>
            <person name="Pham C."/>
            <person name="Pham P."/>
            <person name="Pu L.-L."/>
            <person name="Puazo M."/>
            <person name="Raj R."/>
            <person name="Reid J."/>
            <person name="Rouhana J."/>
            <person name="Saada N."/>
            <person name="Shang Y."/>
            <person name="Simmons D."/>
            <person name="Thornton R."/>
            <person name="Warren J."/>
            <person name="Weissenberger G."/>
            <person name="Zhang J."/>
            <person name="Zhang L."/>
            <person name="Zhou C."/>
            <person name="Zhu D."/>
            <person name="Muzny D."/>
            <person name="Worley K."/>
            <person name="Gibbs R."/>
        </authorList>
    </citation>
    <scope>NUCLEOTIDE SEQUENCE [LARGE SCALE GENOMIC DNA]</scope>
    <source>
        <strain evidence="7">DSM 44291</strain>
    </source>
</reference>
<proteinExistence type="inferred from homology"/>
<dbReference type="GO" id="GO:0016020">
    <property type="term" value="C:membrane"/>
    <property type="evidence" value="ECO:0007669"/>
    <property type="project" value="UniProtKB-SubCell"/>
</dbReference>
<evidence type="ECO:0000256" key="3">
    <source>
        <dbReference type="ARBA" id="ARBA00022729"/>
    </source>
</evidence>
<comment type="caution">
    <text evidence="7">The sequence shown here is derived from an EMBL/GenBank/DDBJ whole genome shotgun (WGS) entry which is preliminary data.</text>
</comment>
<evidence type="ECO:0000313" key="8">
    <source>
        <dbReference type="Proteomes" id="UP000006196"/>
    </source>
</evidence>
<keyword evidence="3" id="KW-0732">Signal</keyword>
<comment type="subcellular location">
    <subcellularLocation>
        <location evidence="1">Membrane</location>
        <topology evidence="1">Lipid-anchor</topology>
    </subcellularLocation>
</comment>
<dbReference type="eggNOG" id="COG1464">
    <property type="taxonomic scope" value="Bacteria"/>
</dbReference>
<sequence>MVDFLPIYFAFLKGDPMRLNRVLATLAATGIAATSLVACGTDSATTAAPGTTGENGETVIKIGTTDADQQAWSVFSDLAAEQGITLDIVQFSDYAPVNEALAQGELDVNKFQHIMYLAEYNKNSGNDLRIVGSTEIVPLALFWKDHDSLDGIEGEEVAIPNDPSNQGRAINVLVQADLVTLSEGVADPLAPTPADIDKAASKVSVVPVDASQTPAAYNEGRPAIINNTWLDRAGIEPGLAVFEDDPNSPEAEPYINVFAARSGDIDNETLNKLVEIWHDPKVTEAVAQDSKGTSVPVKRDKAELNDILTNLESN</sequence>
<keyword evidence="5" id="KW-0564">Palmitate</keyword>
<evidence type="ECO:0000313" key="7">
    <source>
        <dbReference type="EMBL" id="EEI15978.1"/>
    </source>
</evidence>
<dbReference type="Gene3D" id="3.40.190.10">
    <property type="entry name" value="Periplasmic binding protein-like II"/>
    <property type="match status" value="2"/>
</dbReference>
<evidence type="ECO:0000256" key="4">
    <source>
        <dbReference type="ARBA" id="ARBA00023136"/>
    </source>
</evidence>
<comment type="similarity">
    <text evidence="2">Belongs to the NlpA lipoprotein family.</text>
</comment>
<dbReference type="Pfam" id="PF03180">
    <property type="entry name" value="Lipoprotein_9"/>
    <property type="match status" value="1"/>
</dbReference>
<keyword evidence="6 7" id="KW-0449">Lipoprotein</keyword>